<dbReference type="InterPro" id="IPR015797">
    <property type="entry name" value="NUDIX_hydrolase-like_dom_sf"/>
</dbReference>
<reference evidence="4 5" key="2">
    <citation type="journal article" date="2022" name="Mar. Drugs">
        <title>Bioassay-Guided Fractionation Leads to the Detection of Cholic Acid Generated by the Rare Thalassomonas sp.</title>
        <authorList>
            <person name="Pheiffer F."/>
            <person name="Schneider Y.K."/>
            <person name="Hansen E.H."/>
            <person name="Andersen J.H."/>
            <person name="Isaksson J."/>
            <person name="Busche T."/>
            <person name="R C."/>
            <person name="Kalinowski J."/>
            <person name="Zyl L.V."/>
            <person name="Trindade M."/>
        </authorList>
    </citation>
    <scope>NUCLEOTIDE SEQUENCE [LARGE SCALE GENOMIC DNA]</scope>
    <source>
        <strain evidence="4 5">A5K-106</strain>
    </source>
</reference>
<dbReference type="Gene3D" id="3.90.79.10">
    <property type="entry name" value="Nucleoside Triphosphate Pyrophosphohydrolase"/>
    <property type="match status" value="1"/>
</dbReference>
<evidence type="ECO:0000313" key="5">
    <source>
        <dbReference type="Proteomes" id="UP000032568"/>
    </source>
</evidence>
<dbReference type="Pfam" id="PF00293">
    <property type="entry name" value="NUDIX"/>
    <property type="match status" value="1"/>
</dbReference>
<organism evidence="4 5">
    <name type="scientific">Thalassomonas actiniarum</name>
    <dbReference type="NCBI Taxonomy" id="485447"/>
    <lineage>
        <taxon>Bacteria</taxon>
        <taxon>Pseudomonadati</taxon>
        <taxon>Pseudomonadota</taxon>
        <taxon>Gammaproteobacteria</taxon>
        <taxon>Alteromonadales</taxon>
        <taxon>Colwelliaceae</taxon>
        <taxon>Thalassomonas</taxon>
    </lineage>
</organism>
<accession>A0AAE9YGS2</accession>
<dbReference type="InterPro" id="IPR000086">
    <property type="entry name" value="NUDIX_hydrolase_dom"/>
</dbReference>
<protein>
    <submittedName>
        <fullName evidence="4">NUDIX hydrolase</fullName>
    </submittedName>
</protein>
<dbReference type="InterPro" id="IPR020084">
    <property type="entry name" value="NUDIX_hydrolase_CS"/>
</dbReference>
<dbReference type="Proteomes" id="UP000032568">
    <property type="component" value="Chromosome"/>
</dbReference>
<evidence type="ECO:0000313" key="4">
    <source>
        <dbReference type="EMBL" id="WDD96559.1"/>
    </source>
</evidence>
<dbReference type="GO" id="GO:0016787">
    <property type="term" value="F:hydrolase activity"/>
    <property type="evidence" value="ECO:0007669"/>
    <property type="project" value="UniProtKB-KW"/>
</dbReference>
<keyword evidence="5" id="KW-1185">Reference proteome</keyword>
<comment type="cofactor">
    <cofactor evidence="1">
        <name>Mg(2+)</name>
        <dbReference type="ChEBI" id="CHEBI:18420"/>
    </cofactor>
</comment>
<sequence length="147" mass="16895">MKKYVAGFLFSKDSSHVVLIQKLNPQWQKGLFNGVGGKIEENELSPDAMVREFKEETGVTIAKENWTCYTQIHRPGYYDLDVYFALSDLAFEARTIEKEQVHIFEVNELPANLIPNLKWLIPLALDQQADFSNPFSLREIATERTEA</sequence>
<dbReference type="KEGG" id="tact:SG35_014315"/>
<dbReference type="PROSITE" id="PS00893">
    <property type="entry name" value="NUDIX_BOX"/>
    <property type="match status" value="1"/>
</dbReference>
<evidence type="ECO:0000256" key="2">
    <source>
        <dbReference type="ARBA" id="ARBA00022801"/>
    </source>
</evidence>
<reference evidence="4 5" key="1">
    <citation type="journal article" date="2015" name="Genome Announc.">
        <title>Draft Genome Sequences of Marine Isolates of Thalassomonas viridans and Thalassomonas actiniarum.</title>
        <authorList>
            <person name="Olonade I."/>
            <person name="van Zyl L.J."/>
            <person name="Trindade M."/>
        </authorList>
    </citation>
    <scope>NUCLEOTIDE SEQUENCE [LARGE SCALE GENOMIC DNA]</scope>
    <source>
        <strain evidence="4 5">A5K-106</strain>
    </source>
</reference>
<keyword evidence="2 4" id="KW-0378">Hydrolase</keyword>
<dbReference type="SUPFAM" id="SSF55811">
    <property type="entry name" value="Nudix"/>
    <property type="match status" value="1"/>
</dbReference>
<evidence type="ECO:0000259" key="3">
    <source>
        <dbReference type="PROSITE" id="PS51462"/>
    </source>
</evidence>
<feature type="domain" description="Nudix hydrolase" evidence="3">
    <location>
        <begin position="1"/>
        <end position="127"/>
    </location>
</feature>
<dbReference type="AlphaFoldDB" id="A0AAE9YGS2"/>
<dbReference type="PROSITE" id="PS51462">
    <property type="entry name" value="NUDIX"/>
    <property type="match status" value="1"/>
</dbReference>
<name>A0AAE9YGS2_9GAMM</name>
<gene>
    <name evidence="4" type="ORF">SG35_014315</name>
</gene>
<dbReference type="RefSeq" id="WP_044834510.1">
    <property type="nucleotide sequence ID" value="NZ_CP059735.1"/>
</dbReference>
<evidence type="ECO:0000256" key="1">
    <source>
        <dbReference type="ARBA" id="ARBA00001946"/>
    </source>
</evidence>
<dbReference type="EMBL" id="CP059735">
    <property type="protein sequence ID" value="WDD96559.1"/>
    <property type="molecule type" value="Genomic_DNA"/>
</dbReference>
<proteinExistence type="predicted"/>